<evidence type="ECO:0000259" key="2">
    <source>
        <dbReference type="Pfam" id="PF00190"/>
    </source>
</evidence>
<dbReference type="SUPFAM" id="SSF51182">
    <property type="entry name" value="RmlC-like cupins"/>
    <property type="match status" value="1"/>
</dbReference>
<evidence type="ECO:0000256" key="1">
    <source>
        <dbReference type="SAM" id="MobiDB-lite"/>
    </source>
</evidence>
<dbReference type="Gene3D" id="2.60.120.10">
    <property type="entry name" value="Jelly Rolls"/>
    <property type="match status" value="1"/>
</dbReference>
<organism evidence="3 4">
    <name type="scientific">Candidatus Segetimicrobium genomatis</name>
    <dbReference type="NCBI Taxonomy" id="2569760"/>
    <lineage>
        <taxon>Bacteria</taxon>
        <taxon>Bacillati</taxon>
        <taxon>Candidatus Sysuimicrobiota</taxon>
        <taxon>Candidatus Sysuimicrobiia</taxon>
        <taxon>Candidatus Sysuimicrobiales</taxon>
        <taxon>Candidatus Segetimicrobiaceae</taxon>
        <taxon>Candidatus Segetimicrobium</taxon>
    </lineage>
</organism>
<accession>A0A537J5V0</accession>
<dbReference type="AlphaFoldDB" id="A0A537J5V0"/>
<feature type="compositionally biased region" description="Basic and acidic residues" evidence="1">
    <location>
        <begin position="167"/>
        <end position="179"/>
    </location>
</feature>
<reference evidence="3 4" key="1">
    <citation type="journal article" date="2019" name="Nat. Microbiol.">
        <title>Mediterranean grassland soil C-N compound turnover is dependent on rainfall and depth, and is mediated by genomically divergent microorganisms.</title>
        <authorList>
            <person name="Diamond S."/>
            <person name="Andeer P.F."/>
            <person name="Li Z."/>
            <person name="Crits-Christoph A."/>
            <person name="Burstein D."/>
            <person name="Anantharaman K."/>
            <person name="Lane K.R."/>
            <person name="Thomas B.C."/>
            <person name="Pan C."/>
            <person name="Northen T.R."/>
            <person name="Banfield J.F."/>
        </authorList>
    </citation>
    <scope>NUCLEOTIDE SEQUENCE [LARGE SCALE GENOMIC DNA]</scope>
    <source>
        <strain evidence="3">NP_6</strain>
    </source>
</reference>
<dbReference type="Pfam" id="PF00190">
    <property type="entry name" value="Cupin_1"/>
    <property type="match status" value="1"/>
</dbReference>
<comment type="caution">
    <text evidence="3">The sequence shown here is derived from an EMBL/GenBank/DDBJ whole genome shotgun (WGS) entry which is preliminary data.</text>
</comment>
<gene>
    <name evidence="3" type="ORF">E6H03_11590</name>
</gene>
<dbReference type="InterPro" id="IPR011051">
    <property type="entry name" value="RmlC_Cupin_sf"/>
</dbReference>
<dbReference type="EMBL" id="VBAN01000390">
    <property type="protein sequence ID" value="TMI78732.1"/>
    <property type="molecule type" value="Genomic_DNA"/>
</dbReference>
<sequence>MEKLGKAGQIEAYRAHDGRLVALYVSAEFSDYMSFPPFVNTPEEQAHLAQAYKVISPQRERETKAHVTADELPLQVVILNRDPGSYVRPHYHPNETPAVTRTRHQILVCQRGRMRVGLYTTEGVRVGYVVLRPGDFVLSCEGHSLEFLDPDTKVIEIKMGPFPGSDAADKVDLNVDRDPAPLTPR</sequence>
<feature type="region of interest" description="Disordered" evidence="1">
    <location>
        <begin position="164"/>
        <end position="185"/>
    </location>
</feature>
<dbReference type="InterPro" id="IPR014710">
    <property type="entry name" value="RmlC-like_jellyroll"/>
</dbReference>
<dbReference type="Proteomes" id="UP000318093">
    <property type="component" value="Unassembled WGS sequence"/>
</dbReference>
<evidence type="ECO:0000313" key="4">
    <source>
        <dbReference type="Proteomes" id="UP000318093"/>
    </source>
</evidence>
<protein>
    <recommendedName>
        <fullName evidence="2">Cupin type-1 domain-containing protein</fullName>
    </recommendedName>
</protein>
<name>A0A537J5V0_9BACT</name>
<dbReference type="InterPro" id="IPR006045">
    <property type="entry name" value="Cupin_1"/>
</dbReference>
<feature type="domain" description="Cupin type-1" evidence="2">
    <location>
        <begin position="73"/>
        <end position="142"/>
    </location>
</feature>
<evidence type="ECO:0000313" key="3">
    <source>
        <dbReference type="EMBL" id="TMI78732.1"/>
    </source>
</evidence>
<proteinExistence type="predicted"/>